<dbReference type="Gene3D" id="1.25.40.10">
    <property type="entry name" value="Tetratricopeptide repeat domain"/>
    <property type="match status" value="1"/>
</dbReference>
<dbReference type="Gene3D" id="1.20.58.320">
    <property type="entry name" value="TPR-like"/>
    <property type="match status" value="1"/>
</dbReference>
<evidence type="ECO:0000313" key="1">
    <source>
        <dbReference type="EMBL" id="KAF5829358.1"/>
    </source>
</evidence>
<dbReference type="SUPFAM" id="SSF48452">
    <property type="entry name" value="TPR-like"/>
    <property type="match status" value="1"/>
</dbReference>
<dbReference type="Proteomes" id="UP000815325">
    <property type="component" value="Unassembled WGS sequence"/>
</dbReference>
<accession>A0ABQ7G416</accession>
<reference evidence="1" key="1">
    <citation type="submission" date="2017-08" db="EMBL/GenBank/DDBJ databases">
        <authorList>
            <person name="Polle J.E."/>
            <person name="Barry K."/>
            <person name="Cushman J."/>
            <person name="Schmutz J."/>
            <person name="Tran D."/>
            <person name="Hathwaick L.T."/>
            <person name="Yim W.C."/>
            <person name="Jenkins J."/>
            <person name="Mckie-Krisberg Z.M."/>
            <person name="Prochnik S."/>
            <person name="Lindquist E."/>
            <person name="Dockter R.B."/>
            <person name="Adam C."/>
            <person name="Molina H."/>
            <person name="Bunkerborg J."/>
            <person name="Jin E."/>
            <person name="Buchheim M."/>
            <person name="Magnuson J."/>
        </authorList>
    </citation>
    <scope>NUCLEOTIDE SEQUENCE</scope>
    <source>
        <strain evidence="1">CCAP 19/18</strain>
    </source>
</reference>
<gene>
    <name evidence="1" type="ORF">DUNSADRAFT_16192</name>
</gene>
<protein>
    <submittedName>
        <fullName evidence="1">DUF924-domain-containing protein</fullName>
    </submittedName>
</protein>
<proteinExistence type="predicted"/>
<dbReference type="InterPro" id="IPR011990">
    <property type="entry name" value="TPR-like_helical_dom_sf"/>
</dbReference>
<evidence type="ECO:0000313" key="2">
    <source>
        <dbReference type="Proteomes" id="UP000815325"/>
    </source>
</evidence>
<sequence length="250" mass="28500">MLNRTLFHPNWRPKTLNLASLLVQQSSRAMAALPQEQNRTVGRHIDILEYWTGHTPQKPLGPVALCNVQKWFNGGPAVDAEIRENFSKDLDDMRAGRLEHWKNEPESAIAGVILMDQFTRNIFRNQPQAFEMDPKALAWAKHILENDMLEGLPQMLRMLVLLPFMHAESLPEQERCVQLHQQYICNLEKHPQAEEAKPLLGFVCTAAKFAEDHKDVIAKWGRFPHRNAALGRASTAEEALGLQEGSIPRF</sequence>
<dbReference type="InterPro" id="IPR010323">
    <property type="entry name" value="DUF924"/>
</dbReference>
<dbReference type="EMBL" id="MU070170">
    <property type="protein sequence ID" value="KAF5829358.1"/>
    <property type="molecule type" value="Genomic_DNA"/>
</dbReference>
<keyword evidence="2" id="KW-1185">Reference proteome</keyword>
<name>A0ABQ7G416_DUNSA</name>
<dbReference type="Pfam" id="PF06041">
    <property type="entry name" value="DUF924"/>
    <property type="match status" value="1"/>
</dbReference>
<organism evidence="1 2">
    <name type="scientific">Dunaliella salina</name>
    <name type="common">Green alga</name>
    <name type="synonym">Protococcus salinus</name>
    <dbReference type="NCBI Taxonomy" id="3046"/>
    <lineage>
        <taxon>Eukaryota</taxon>
        <taxon>Viridiplantae</taxon>
        <taxon>Chlorophyta</taxon>
        <taxon>core chlorophytes</taxon>
        <taxon>Chlorophyceae</taxon>
        <taxon>CS clade</taxon>
        <taxon>Chlamydomonadales</taxon>
        <taxon>Dunaliellaceae</taxon>
        <taxon>Dunaliella</taxon>
    </lineage>
</organism>
<comment type="caution">
    <text evidence="1">The sequence shown here is derived from an EMBL/GenBank/DDBJ whole genome shotgun (WGS) entry which is preliminary data.</text>
</comment>